<dbReference type="AlphaFoldDB" id="A0A0D9VJ80"/>
<feature type="region of interest" description="Disordered" evidence="1">
    <location>
        <begin position="217"/>
        <end position="242"/>
    </location>
</feature>
<protein>
    <submittedName>
        <fullName evidence="2">Uncharacterized protein</fullName>
    </submittedName>
</protein>
<feature type="region of interest" description="Disordered" evidence="1">
    <location>
        <begin position="1"/>
        <end position="25"/>
    </location>
</feature>
<reference evidence="2" key="3">
    <citation type="submission" date="2015-04" db="UniProtKB">
        <authorList>
            <consortium name="EnsemblPlants"/>
        </authorList>
    </citation>
    <scope>IDENTIFICATION</scope>
</reference>
<dbReference type="Proteomes" id="UP000032180">
    <property type="component" value="Chromosome 2"/>
</dbReference>
<dbReference type="Gramene" id="LPERR02G21970.1">
    <property type="protein sequence ID" value="LPERR02G21970.1"/>
    <property type="gene ID" value="LPERR02G21970"/>
</dbReference>
<name>A0A0D9VJ80_9ORYZ</name>
<reference evidence="3" key="2">
    <citation type="submission" date="2013-12" db="EMBL/GenBank/DDBJ databases">
        <authorList>
            <person name="Yu Y."/>
            <person name="Lee S."/>
            <person name="de Baynast K."/>
            <person name="Wissotski M."/>
            <person name="Liu L."/>
            <person name="Talag J."/>
            <person name="Goicoechea J."/>
            <person name="Angelova A."/>
            <person name="Jetty R."/>
            <person name="Kudrna D."/>
            <person name="Golser W."/>
            <person name="Rivera L."/>
            <person name="Zhang J."/>
            <person name="Wing R."/>
        </authorList>
    </citation>
    <scope>NUCLEOTIDE SEQUENCE</scope>
</reference>
<organism evidence="2 3">
    <name type="scientific">Leersia perrieri</name>
    <dbReference type="NCBI Taxonomy" id="77586"/>
    <lineage>
        <taxon>Eukaryota</taxon>
        <taxon>Viridiplantae</taxon>
        <taxon>Streptophyta</taxon>
        <taxon>Embryophyta</taxon>
        <taxon>Tracheophyta</taxon>
        <taxon>Spermatophyta</taxon>
        <taxon>Magnoliopsida</taxon>
        <taxon>Liliopsida</taxon>
        <taxon>Poales</taxon>
        <taxon>Poaceae</taxon>
        <taxon>BOP clade</taxon>
        <taxon>Oryzoideae</taxon>
        <taxon>Oryzeae</taxon>
        <taxon>Oryzinae</taxon>
        <taxon>Leersia</taxon>
    </lineage>
</organism>
<evidence type="ECO:0000313" key="2">
    <source>
        <dbReference type="EnsemblPlants" id="LPERR02G21970.1"/>
    </source>
</evidence>
<dbReference type="eggNOG" id="ENOG502R77U">
    <property type="taxonomic scope" value="Eukaryota"/>
</dbReference>
<dbReference type="EnsemblPlants" id="LPERR02G21970.1">
    <property type="protein sequence ID" value="LPERR02G21970.1"/>
    <property type="gene ID" value="LPERR02G21970"/>
</dbReference>
<evidence type="ECO:0000256" key="1">
    <source>
        <dbReference type="SAM" id="MobiDB-lite"/>
    </source>
</evidence>
<accession>A0A0D9VJ80</accession>
<sequence length="416" mass="45097">MAHSAASPFAAGRRRRRRRGATGEGPPCCCRIRRLPYPPTPAPIQAVARVSGRHRRVRGATNTSRAQITMDNWVRLVGVDEGQGRAYFPYDPGKTLGWAGVGVRAVHTLCSVGLQLLPSQAWGVDMNYYNLGPISGQVLQRPKEGTSAVLNIVLDGHEHLFLVGRRSLLLQLVTGVQQRARRRADAAASAPHGLHLSAVAARCCFLTLRNDKHEAMQLQSNHPAKPKSTDGGGASSSGRTTNDGLTAVSEAAFIRGSTTFHTSPVRSGRRLRLISAQRRPRCASWLACTNGQLPADGSRIECSSPLSIASSTTSAIFCGGLPVSSRRIMIPKEYTSERGVISPEVRNSGSMYAKVPFGVVVRYSLVVAKAVRRQMPKSPSLLTRLASRRMFAGFRSPWTIGCGLFEWRNVSAEHIS</sequence>
<reference evidence="2 3" key="1">
    <citation type="submission" date="2012-08" db="EMBL/GenBank/DDBJ databases">
        <title>Oryza genome evolution.</title>
        <authorList>
            <person name="Wing R.A."/>
        </authorList>
    </citation>
    <scope>NUCLEOTIDE SEQUENCE</scope>
</reference>
<dbReference type="HOGENOM" id="CLU_695150_0_0_1"/>
<evidence type="ECO:0000313" key="3">
    <source>
        <dbReference type="Proteomes" id="UP000032180"/>
    </source>
</evidence>
<proteinExistence type="predicted"/>
<keyword evidence="3" id="KW-1185">Reference proteome</keyword>